<organism evidence="1">
    <name type="scientific">Albugo laibachii Nc14</name>
    <dbReference type="NCBI Taxonomy" id="890382"/>
    <lineage>
        <taxon>Eukaryota</taxon>
        <taxon>Sar</taxon>
        <taxon>Stramenopiles</taxon>
        <taxon>Oomycota</taxon>
        <taxon>Peronosporomycetes</taxon>
        <taxon>Albuginales</taxon>
        <taxon>Albuginaceae</taxon>
        <taxon>Albugo</taxon>
    </lineage>
</organism>
<dbReference type="HOGENOM" id="CLU_2101462_0_0_1"/>
<dbReference type="AlphaFoldDB" id="F0W880"/>
<protein>
    <submittedName>
        <fullName evidence="1">AlNc14C33G3040 protein</fullName>
    </submittedName>
</protein>
<name>F0W880_9STRA</name>
<gene>
    <name evidence="1" type="primary">AlNc14C33G3040</name>
    <name evidence="1" type="ORF">ALNC14_035070</name>
</gene>
<reference evidence="1" key="2">
    <citation type="submission" date="2011-02" db="EMBL/GenBank/DDBJ databases">
        <authorList>
            <person name="MacLean D."/>
        </authorList>
    </citation>
    <scope>NUCLEOTIDE SEQUENCE</scope>
</reference>
<dbReference type="EMBL" id="FR824078">
    <property type="protein sequence ID" value="CCA17364.1"/>
    <property type="molecule type" value="Genomic_DNA"/>
</dbReference>
<evidence type="ECO:0000313" key="1">
    <source>
        <dbReference type="EMBL" id="CCA17364.1"/>
    </source>
</evidence>
<accession>F0W880</accession>
<reference evidence="1" key="1">
    <citation type="journal article" date="2011" name="PLoS Biol.">
        <title>Gene gain and loss during evolution of obligate parasitism in the white rust pathogen of Arabidopsis thaliana.</title>
        <authorList>
            <person name="Kemen E."/>
            <person name="Gardiner A."/>
            <person name="Schultz-Larsen T."/>
            <person name="Kemen A.C."/>
            <person name="Balmuth A.L."/>
            <person name="Robert-Seilaniantz A."/>
            <person name="Bailey K."/>
            <person name="Holub E."/>
            <person name="Studholme D.J."/>
            <person name="Maclean D."/>
            <person name="Jones J.D."/>
        </authorList>
    </citation>
    <scope>NUCLEOTIDE SEQUENCE</scope>
</reference>
<proteinExistence type="predicted"/>
<sequence>MVFVKTKYVDDVPQNPDVQNLIPNEGTNEWKLKLTHAKIQFTGDDVSVEFIPMGLENFRFSLKTGWLQVPSVYFELLRFNQVATFLFYFDNTAIKFALPRILSRNQKRMDGYFDVR</sequence>